<dbReference type="InterPro" id="IPR037120">
    <property type="entry name" value="Haem_peroxidase_sf_animal"/>
</dbReference>
<dbReference type="Gene3D" id="1.10.640.10">
    <property type="entry name" value="Haem peroxidase domain superfamily, animal type"/>
    <property type="match status" value="1"/>
</dbReference>
<dbReference type="OrthoDB" id="105077at2"/>
<sequence length="520" mass="56086">MSAIDETGQPHGGLSRRGFLSGFAAGAAGAIALPTAASSAAELQVGPDTSPGFFGRMFPTLPPFAADSPAVRDALLAMGAAGGPLDAKDPLELGPIGLITNPAASKNNRDNPFHTAGTTFFGQFVDHDLTFDVSSRLAVPQEPLQSPNGRVPTLDLDPVYGGGPVASPELYDPADRAKLLVETNGQFEDLPRRADSTAIIGDPRNDENLMVAGLHAAFLLFHNKVVDRLRAGGTPQDQLFAAARQLVTWHYQWIVLHTFVPQICGFGIQQEVLFHGRRFYRPGQGHYYIPVEFQGAAYRFGHSMVRPSYRANLKGDTGNPFFGFIFDPSGEGQPDPVDLRGGARAARRFIGWQTFFDFRDGQVKTNKRIDTRISTPLFQVPLAGIPGHQPPVALPQRNLLRHITWSLPSGQSVAAAMGIPVLGPDVFPELAQYGVGFERSTPLWYYVLREAEYLNDGISLAGAGARLVAEVIIGLLELDSASFLASSASWTPTLPRRNADDFDMVDLLTFAGVDPASRGQ</sequence>
<dbReference type="PROSITE" id="PS51318">
    <property type="entry name" value="TAT"/>
    <property type="match status" value="1"/>
</dbReference>
<keyword evidence="4" id="KW-0560">Oxidoreductase</keyword>
<dbReference type="Pfam" id="PF03098">
    <property type="entry name" value="An_peroxidase"/>
    <property type="match status" value="1"/>
</dbReference>
<keyword evidence="2" id="KW-0964">Secreted</keyword>
<comment type="caution">
    <text evidence="4">The sequence shown here is derived from an EMBL/GenBank/DDBJ whole genome shotgun (WGS) entry which is preliminary data.</text>
</comment>
<dbReference type="InterPro" id="IPR010255">
    <property type="entry name" value="Haem_peroxidase_sf"/>
</dbReference>
<keyword evidence="3" id="KW-0325">Glycoprotein</keyword>
<dbReference type="GO" id="GO:0004601">
    <property type="term" value="F:peroxidase activity"/>
    <property type="evidence" value="ECO:0007669"/>
    <property type="project" value="UniProtKB-KW"/>
</dbReference>
<keyword evidence="5" id="KW-1185">Reference proteome</keyword>
<dbReference type="InterPro" id="IPR006311">
    <property type="entry name" value="TAT_signal"/>
</dbReference>
<evidence type="ECO:0000256" key="3">
    <source>
        <dbReference type="ARBA" id="ARBA00023180"/>
    </source>
</evidence>
<dbReference type="RefSeq" id="WP_149851401.1">
    <property type="nucleotide sequence ID" value="NZ_VUOB01000038.1"/>
</dbReference>
<comment type="subcellular location">
    <subcellularLocation>
        <location evidence="1">Secreted</location>
    </subcellularLocation>
</comment>
<dbReference type="PROSITE" id="PS50292">
    <property type="entry name" value="PEROXIDASE_3"/>
    <property type="match status" value="1"/>
</dbReference>
<evidence type="ECO:0000256" key="2">
    <source>
        <dbReference type="ARBA" id="ARBA00022525"/>
    </source>
</evidence>
<dbReference type="SUPFAM" id="SSF48113">
    <property type="entry name" value="Heme-dependent peroxidases"/>
    <property type="match status" value="1"/>
</dbReference>
<evidence type="ECO:0000313" key="5">
    <source>
        <dbReference type="Proteomes" id="UP000323454"/>
    </source>
</evidence>
<evidence type="ECO:0000256" key="1">
    <source>
        <dbReference type="ARBA" id="ARBA00004613"/>
    </source>
</evidence>
<organism evidence="4 5">
    <name type="scientific">Solihabitans fulvus</name>
    <dbReference type="NCBI Taxonomy" id="1892852"/>
    <lineage>
        <taxon>Bacteria</taxon>
        <taxon>Bacillati</taxon>
        <taxon>Actinomycetota</taxon>
        <taxon>Actinomycetes</taxon>
        <taxon>Pseudonocardiales</taxon>
        <taxon>Pseudonocardiaceae</taxon>
        <taxon>Solihabitans</taxon>
    </lineage>
</organism>
<protein>
    <submittedName>
        <fullName evidence="4">Peroxidase</fullName>
    </submittedName>
</protein>
<dbReference type="AlphaFoldDB" id="A0A5B2X7K0"/>
<evidence type="ECO:0000313" key="4">
    <source>
        <dbReference type="EMBL" id="KAA2259488.1"/>
    </source>
</evidence>
<dbReference type="InterPro" id="IPR019791">
    <property type="entry name" value="Haem_peroxidase_animal"/>
</dbReference>
<keyword evidence="4" id="KW-0575">Peroxidase</keyword>
<dbReference type="EMBL" id="VUOB01000038">
    <property type="protein sequence ID" value="KAA2259488.1"/>
    <property type="molecule type" value="Genomic_DNA"/>
</dbReference>
<dbReference type="GO" id="GO:0020037">
    <property type="term" value="F:heme binding"/>
    <property type="evidence" value="ECO:0007669"/>
    <property type="project" value="InterPro"/>
</dbReference>
<proteinExistence type="predicted"/>
<reference evidence="4 5" key="2">
    <citation type="submission" date="2019-09" db="EMBL/GenBank/DDBJ databases">
        <authorList>
            <person name="Jin C."/>
        </authorList>
    </citation>
    <scope>NUCLEOTIDE SEQUENCE [LARGE SCALE GENOMIC DNA]</scope>
    <source>
        <strain evidence="4 5">AN110305</strain>
    </source>
</reference>
<accession>A0A5B2X7K0</accession>
<dbReference type="Proteomes" id="UP000323454">
    <property type="component" value="Unassembled WGS sequence"/>
</dbReference>
<name>A0A5B2X7K0_9PSEU</name>
<dbReference type="PANTHER" id="PTHR11475:SF4">
    <property type="entry name" value="CHORION PEROXIDASE"/>
    <property type="match status" value="1"/>
</dbReference>
<reference evidence="4 5" key="1">
    <citation type="submission" date="2019-09" db="EMBL/GenBank/DDBJ databases">
        <title>Goodfellowia gen. nov., a new genus of the Pseudonocardineae related to Actinoalloteichus, containing Goodfellowia coeruleoviolacea gen. nov., comb. nov. gen. nov., comb. nov.</title>
        <authorList>
            <person name="Labeda D."/>
        </authorList>
    </citation>
    <scope>NUCLEOTIDE SEQUENCE [LARGE SCALE GENOMIC DNA]</scope>
    <source>
        <strain evidence="4 5">AN110305</strain>
    </source>
</reference>
<dbReference type="PANTHER" id="PTHR11475">
    <property type="entry name" value="OXIDASE/PEROXIDASE"/>
    <property type="match status" value="1"/>
</dbReference>
<dbReference type="GO" id="GO:0006979">
    <property type="term" value="P:response to oxidative stress"/>
    <property type="evidence" value="ECO:0007669"/>
    <property type="project" value="InterPro"/>
</dbReference>
<dbReference type="CDD" id="cd09819">
    <property type="entry name" value="An_peroxidase_bacterial_1"/>
    <property type="match status" value="1"/>
</dbReference>
<gene>
    <name evidence="4" type="ORF">F0L68_21380</name>
</gene>
<dbReference type="GO" id="GO:0005576">
    <property type="term" value="C:extracellular region"/>
    <property type="evidence" value="ECO:0007669"/>
    <property type="project" value="UniProtKB-SubCell"/>
</dbReference>